<protein>
    <submittedName>
        <fullName evidence="1">Uncharacterized protein</fullName>
    </submittedName>
</protein>
<sequence>MLYTLRTESPVKWTFNQEKTICQDYPWSHFSSETAAEYVVRTYAQFLWLPESIMPLRRLALALSRVSSLFPEEFASSSSSGEQTHPLHALLKPCLLTTRSAADKWNTTVPRLLENEENDGSSEHEVMWFSLKYEKVEEPPNAENSDDTEEKWRANWLQRMEQREVMIQIILYFLLLSLPGPPEPLPASPKVHSIDAPAPSPKKRKRGAEDLRPLPLDDRLEAFMDRLSMWQLMGTIEETAGGDESLLHTRSAGPEKGKKSAADERDWMQKFCEDVVKPVFEESMPDLCELLHSKVFQSSPFSDDSDPFSPPPSPKAKSRRPLERSSSTTTVTSQSSAQAVQSRTLSRTNSLSMSLQEERVRERSKSLSVGPGNMRRRVLTREVSMSTAFKGKTKPPAASRASVSRDKDKEKEKAKMKRQANVSSMKGALRDQGVTLVEATPSQQKIKALPSMLSSSRMAVEGDDDDDDWFIEGSPEILLLEPDDGEDDESAWQEATPTKRPKVKRFFTVRILIGAMVQTEVAAPPSENRGSLENIPPETLQFARRMFNAARSGDLVLLQAVDAGLPVDLTNDEGNTLLMLATYHGHVELSEGLISRGADVNRVNDRGQSPLAGAVFKGYDKVVQILKDAGADPRSGTPSAIQTARMFNKADVLKMLGANEEDMRDAVPLPPSAPR</sequence>
<evidence type="ECO:0000313" key="1">
    <source>
        <dbReference type="EMBL" id="KAJ3540191.1"/>
    </source>
</evidence>
<name>A0ACC1SHZ2_9APHY</name>
<dbReference type="EMBL" id="JANHOG010001263">
    <property type="protein sequence ID" value="KAJ3540191.1"/>
    <property type="molecule type" value="Genomic_DNA"/>
</dbReference>
<reference evidence="1" key="1">
    <citation type="submission" date="2022-07" db="EMBL/GenBank/DDBJ databases">
        <title>Genome Sequence of Phlebia brevispora.</title>
        <authorList>
            <person name="Buettner E."/>
        </authorList>
    </citation>
    <scope>NUCLEOTIDE SEQUENCE</scope>
    <source>
        <strain evidence="1">MPL23</strain>
    </source>
</reference>
<evidence type="ECO:0000313" key="2">
    <source>
        <dbReference type="Proteomes" id="UP001148662"/>
    </source>
</evidence>
<gene>
    <name evidence="1" type="ORF">NM688_g6259</name>
</gene>
<comment type="caution">
    <text evidence="1">The sequence shown here is derived from an EMBL/GenBank/DDBJ whole genome shotgun (WGS) entry which is preliminary data.</text>
</comment>
<dbReference type="Proteomes" id="UP001148662">
    <property type="component" value="Unassembled WGS sequence"/>
</dbReference>
<accession>A0ACC1SHZ2</accession>
<proteinExistence type="predicted"/>
<organism evidence="1 2">
    <name type="scientific">Phlebia brevispora</name>
    <dbReference type="NCBI Taxonomy" id="194682"/>
    <lineage>
        <taxon>Eukaryota</taxon>
        <taxon>Fungi</taxon>
        <taxon>Dikarya</taxon>
        <taxon>Basidiomycota</taxon>
        <taxon>Agaricomycotina</taxon>
        <taxon>Agaricomycetes</taxon>
        <taxon>Polyporales</taxon>
        <taxon>Meruliaceae</taxon>
        <taxon>Phlebia</taxon>
    </lineage>
</organism>
<keyword evidence="2" id="KW-1185">Reference proteome</keyword>